<dbReference type="InterPro" id="IPR036393">
    <property type="entry name" value="AceGlu_kinase-like_sf"/>
</dbReference>
<keyword evidence="7" id="KW-0547">Nucleotide-binding</keyword>
<evidence type="ECO:0000256" key="1">
    <source>
        <dbReference type="ARBA" id="ARBA00004828"/>
    </source>
</evidence>
<dbReference type="EC" id="2.7.2.8" evidence="2"/>
<evidence type="ECO:0000256" key="9">
    <source>
        <dbReference type="ARBA" id="ARBA00022840"/>
    </source>
</evidence>
<comment type="pathway">
    <text evidence="1">Amino-acid biosynthesis; L-arginine biosynthesis; N(2)-acetyl-L-ornithine from L-glutamate: step 2/4.</text>
</comment>
<name>A0A518EYQ6_9BACT</name>
<keyword evidence="4" id="KW-0055">Arginine biosynthesis</keyword>
<gene>
    <name evidence="14" type="primary">argB_2</name>
    <name evidence="14" type="ORF">Poly30_47790</name>
</gene>
<keyword evidence="5" id="KW-0028">Amino-acid biosynthesis</keyword>
<evidence type="ECO:0000256" key="11">
    <source>
        <dbReference type="ARBA" id="ARBA00030639"/>
    </source>
</evidence>
<keyword evidence="6 14" id="KW-0808">Transferase</keyword>
<dbReference type="Pfam" id="PF00696">
    <property type="entry name" value="AA_kinase"/>
    <property type="match status" value="1"/>
</dbReference>
<evidence type="ECO:0000256" key="5">
    <source>
        <dbReference type="ARBA" id="ARBA00022605"/>
    </source>
</evidence>
<dbReference type="InterPro" id="IPR004662">
    <property type="entry name" value="AcgluKinase_fam"/>
</dbReference>
<evidence type="ECO:0000256" key="8">
    <source>
        <dbReference type="ARBA" id="ARBA00022777"/>
    </source>
</evidence>
<dbReference type="GO" id="GO:0005737">
    <property type="term" value="C:cytoplasm"/>
    <property type="evidence" value="ECO:0007669"/>
    <property type="project" value="InterPro"/>
</dbReference>
<feature type="domain" description="Aspartate/glutamate/uridylate kinase" evidence="13">
    <location>
        <begin position="8"/>
        <end position="235"/>
    </location>
</feature>
<dbReference type="AlphaFoldDB" id="A0A518EYQ6"/>
<keyword evidence="8 14" id="KW-0418">Kinase</keyword>
<dbReference type="SUPFAM" id="SSF53633">
    <property type="entry name" value="Carbamate kinase-like"/>
    <property type="match status" value="1"/>
</dbReference>
<dbReference type="Gene3D" id="3.40.1160.10">
    <property type="entry name" value="Acetylglutamate kinase-like"/>
    <property type="match status" value="1"/>
</dbReference>
<keyword evidence="9" id="KW-0067">ATP-binding</keyword>
<evidence type="ECO:0000256" key="3">
    <source>
        <dbReference type="ARBA" id="ARBA00021197"/>
    </source>
</evidence>
<organism evidence="14 15">
    <name type="scientific">Saltatorellus ferox</name>
    <dbReference type="NCBI Taxonomy" id="2528018"/>
    <lineage>
        <taxon>Bacteria</taxon>
        <taxon>Pseudomonadati</taxon>
        <taxon>Planctomycetota</taxon>
        <taxon>Planctomycetia</taxon>
        <taxon>Planctomycetia incertae sedis</taxon>
        <taxon>Saltatorellus</taxon>
    </lineage>
</organism>
<dbReference type="CDD" id="cd04238">
    <property type="entry name" value="AAK_NAGK-like"/>
    <property type="match status" value="1"/>
</dbReference>
<evidence type="ECO:0000256" key="2">
    <source>
        <dbReference type="ARBA" id="ARBA00013065"/>
    </source>
</evidence>
<dbReference type="GO" id="GO:0005524">
    <property type="term" value="F:ATP binding"/>
    <property type="evidence" value="ECO:0007669"/>
    <property type="project" value="UniProtKB-KW"/>
</dbReference>
<dbReference type="GO" id="GO:0006526">
    <property type="term" value="P:L-arginine biosynthetic process"/>
    <property type="evidence" value="ECO:0007669"/>
    <property type="project" value="UniProtKB-KW"/>
</dbReference>
<evidence type="ECO:0000313" key="14">
    <source>
        <dbReference type="EMBL" id="QDV09222.1"/>
    </source>
</evidence>
<dbReference type="GO" id="GO:0003991">
    <property type="term" value="F:acetylglutamate kinase activity"/>
    <property type="evidence" value="ECO:0007669"/>
    <property type="project" value="UniProtKB-EC"/>
</dbReference>
<reference evidence="14 15" key="1">
    <citation type="submission" date="2019-02" db="EMBL/GenBank/DDBJ databases">
        <title>Deep-cultivation of Planctomycetes and their phenomic and genomic characterization uncovers novel biology.</title>
        <authorList>
            <person name="Wiegand S."/>
            <person name="Jogler M."/>
            <person name="Boedeker C."/>
            <person name="Pinto D."/>
            <person name="Vollmers J."/>
            <person name="Rivas-Marin E."/>
            <person name="Kohn T."/>
            <person name="Peeters S.H."/>
            <person name="Heuer A."/>
            <person name="Rast P."/>
            <person name="Oberbeckmann S."/>
            <person name="Bunk B."/>
            <person name="Jeske O."/>
            <person name="Meyerdierks A."/>
            <person name="Storesund J.E."/>
            <person name="Kallscheuer N."/>
            <person name="Luecker S."/>
            <person name="Lage O.M."/>
            <person name="Pohl T."/>
            <person name="Merkel B.J."/>
            <person name="Hornburger P."/>
            <person name="Mueller R.-W."/>
            <person name="Bruemmer F."/>
            <person name="Labrenz M."/>
            <person name="Spormann A.M."/>
            <person name="Op den Camp H."/>
            <person name="Overmann J."/>
            <person name="Amann R."/>
            <person name="Jetten M.S.M."/>
            <person name="Mascher T."/>
            <person name="Medema M.H."/>
            <person name="Devos D.P."/>
            <person name="Kaster A.-K."/>
            <person name="Ovreas L."/>
            <person name="Rohde M."/>
            <person name="Galperin M.Y."/>
            <person name="Jogler C."/>
        </authorList>
    </citation>
    <scope>NUCLEOTIDE SEQUENCE [LARGE SCALE GENOMIC DNA]</scope>
    <source>
        <strain evidence="14 15">Poly30</strain>
    </source>
</reference>
<proteinExistence type="predicted"/>
<dbReference type="PIRSF" id="PIRSF000728">
    <property type="entry name" value="NAGK"/>
    <property type="match status" value="1"/>
</dbReference>
<dbReference type="NCBIfam" id="TIGR00761">
    <property type="entry name" value="argB"/>
    <property type="match status" value="1"/>
</dbReference>
<sequence length="281" mass="28080">MSAEKRRRVVLKIGGSVLDDPATRVRFAANVAQGMTELDLDVVIIHGGGAQLTRHQERLGLEVKRNDRGLRITDPETALAAVQVLGGEVNAALVSALAKASVRSIGLTCADANLASARVLDPALGAVGEIVAVDASVLEDLAAARFVPVIATVAPDEADALGTSFLNVNADAAVAPIAGAWGADAVLFLSDVASVLDGDQPVLTLDAAGAARLEARGVLKGGMIPKVEAALSAAAALPGTLVKIASGNATQALVAALGSGAGTSFIAPNPIVTASEVAHGS</sequence>
<dbReference type="OrthoDB" id="9803155at2"/>
<evidence type="ECO:0000256" key="6">
    <source>
        <dbReference type="ARBA" id="ARBA00022679"/>
    </source>
</evidence>
<keyword evidence="15" id="KW-1185">Reference proteome</keyword>
<dbReference type="PANTHER" id="PTHR23342">
    <property type="entry name" value="N-ACETYLGLUTAMATE SYNTHASE"/>
    <property type="match status" value="1"/>
</dbReference>
<protein>
    <recommendedName>
        <fullName evidence="3">Acetylglutamate kinase</fullName>
        <ecNumber evidence="2">2.7.2.8</ecNumber>
    </recommendedName>
    <alternativeName>
        <fullName evidence="10">N-acetyl-L-glutamate 5-phosphotransferase</fullName>
    </alternativeName>
    <alternativeName>
        <fullName evidence="11">NAG kinase</fullName>
    </alternativeName>
</protein>
<evidence type="ECO:0000256" key="4">
    <source>
        <dbReference type="ARBA" id="ARBA00022571"/>
    </source>
</evidence>
<comment type="catalytic activity">
    <reaction evidence="12">
        <text>N-acetyl-L-glutamate + ATP = N-acetyl-L-glutamyl 5-phosphate + ADP</text>
        <dbReference type="Rhea" id="RHEA:14629"/>
        <dbReference type="ChEBI" id="CHEBI:30616"/>
        <dbReference type="ChEBI" id="CHEBI:44337"/>
        <dbReference type="ChEBI" id="CHEBI:57936"/>
        <dbReference type="ChEBI" id="CHEBI:456216"/>
        <dbReference type="EC" id="2.7.2.8"/>
    </reaction>
</comment>
<dbReference type="EMBL" id="CP036434">
    <property type="protein sequence ID" value="QDV09222.1"/>
    <property type="molecule type" value="Genomic_DNA"/>
</dbReference>
<dbReference type="Proteomes" id="UP000320390">
    <property type="component" value="Chromosome"/>
</dbReference>
<evidence type="ECO:0000259" key="13">
    <source>
        <dbReference type="Pfam" id="PF00696"/>
    </source>
</evidence>
<accession>A0A518EYQ6</accession>
<dbReference type="RefSeq" id="WP_145203233.1">
    <property type="nucleotide sequence ID" value="NZ_CP036434.1"/>
</dbReference>
<dbReference type="InterPro" id="IPR001048">
    <property type="entry name" value="Asp/Glu/Uridylate_kinase"/>
</dbReference>
<evidence type="ECO:0000313" key="15">
    <source>
        <dbReference type="Proteomes" id="UP000320390"/>
    </source>
</evidence>
<evidence type="ECO:0000256" key="10">
    <source>
        <dbReference type="ARBA" id="ARBA00030178"/>
    </source>
</evidence>
<evidence type="ECO:0000256" key="12">
    <source>
        <dbReference type="ARBA" id="ARBA00048141"/>
    </source>
</evidence>
<dbReference type="PANTHER" id="PTHR23342:SF0">
    <property type="entry name" value="N-ACETYLGLUTAMATE SYNTHASE, MITOCHONDRIAL"/>
    <property type="match status" value="1"/>
</dbReference>
<evidence type="ECO:0000256" key="7">
    <source>
        <dbReference type="ARBA" id="ARBA00022741"/>
    </source>
</evidence>